<accession>A0A3N0AX18</accession>
<dbReference type="GO" id="GO:0009423">
    <property type="term" value="P:chorismate biosynthetic process"/>
    <property type="evidence" value="ECO:0007669"/>
    <property type="project" value="UniProtKB-UniRule"/>
</dbReference>
<feature type="binding site" evidence="3">
    <location>
        <position position="269"/>
    </location>
    <ligand>
        <name>shikimate</name>
        <dbReference type="ChEBI" id="CHEBI:36208"/>
    </ligand>
</feature>
<dbReference type="Pfam" id="PF08501">
    <property type="entry name" value="Shikimate_dh_N"/>
    <property type="match status" value="1"/>
</dbReference>
<feature type="domain" description="Shikimate dehydrogenase substrate binding N-terminal" evidence="4">
    <location>
        <begin position="16"/>
        <end position="99"/>
    </location>
</feature>
<dbReference type="Gene3D" id="3.40.50.10860">
    <property type="entry name" value="Leucine Dehydrogenase, chain A, domain 1"/>
    <property type="match status" value="1"/>
</dbReference>
<dbReference type="InterPro" id="IPR022893">
    <property type="entry name" value="Shikimate_DH_fam"/>
</dbReference>
<comment type="caution">
    <text evidence="3">Lacks conserved residue(s) required for the propagation of feature annotation.</text>
</comment>
<evidence type="ECO:0000259" key="4">
    <source>
        <dbReference type="Pfam" id="PF08501"/>
    </source>
</evidence>
<keyword evidence="2 3" id="KW-0057">Aromatic amino acid biosynthesis</keyword>
<keyword evidence="3" id="KW-0028">Amino-acid biosynthesis</keyword>
<evidence type="ECO:0000256" key="3">
    <source>
        <dbReference type="HAMAP-Rule" id="MF_00222"/>
    </source>
</evidence>
<comment type="similarity">
    <text evidence="3">Belongs to the shikimate dehydrogenase family.</text>
</comment>
<comment type="pathway">
    <text evidence="1 3">Metabolic intermediate biosynthesis; chorismate biosynthesis; chorismate from D-erythrose 4-phosphate and phosphoenolpyruvate: step 4/7.</text>
</comment>
<evidence type="ECO:0000313" key="5">
    <source>
        <dbReference type="EMBL" id="RNL39422.1"/>
    </source>
</evidence>
<feature type="active site" description="Proton acceptor" evidence="3">
    <location>
        <position position="76"/>
    </location>
</feature>
<dbReference type="GO" id="GO:0008652">
    <property type="term" value="P:amino acid biosynthetic process"/>
    <property type="evidence" value="ECO:0007669"/>
    <property type="project" value="UniProtKB-KW"/>
</dbReference>
<proteinExistence type="inferred from homology"/>
<name>A0A3N0AX18_9ACTN</name>
<feature type="binding site" evidence="3">
    <location>
        <position position="72"/>
    </location>
    <ligand>
        <name>shikimate</name>
        <dbReference type="ChEBI" id="CHEBI:36208"/>
    </ligand>
</feature>
<organism evidence="5 6">
    <name type="scientific">Slackia equolifaciens</name>
    <dbReference type="NCBI Taxonomy" id="498718"/>
    <lineage>
        <taxon>Bacteria</taxon>
        <taxon>Bacillati</taxon>
        <taxon>Actinomycetota</taxon>
        <taxon>Coriobacteriia</taxon>
        <taxon>Eggerthellales</taxon>
        <taxon>Eggerthellaceae</taxon>
        <taxon>Slackia</taxon>
    </lineage>
</organism>
<dbReference type="HAMAP" id="MF_00222">
    <property type="entry name" value="Shikimate_DH_AroE"/>
    <property type="match status" value="1"/>
</dbReference>
<feature type="binding site" evidence="3">
    <location>
        <begin position="24"/>
        <end position="26"/>
    </location>
    <ligand>
        <name>shikimate</name>
        <dbReference type="ChEBI" id="CHEBI:36208"/>
    </ligand>
</feature>
<keyword evidence="6" id="KW-1185">Reference proteome</keyword>
<dbReference type="UniPathway" id="UPA00053">
    <property type="reaction ID" value="UER00087"/>
</dbReference>
<dbReference type="InterPro" id="IPR013708">
    <property type="entry name" value="Shikimate_DH-bd_N"/>
</dbReference>
<feature type="binding site" evidence="3">
    <location>
        <position position="97"/>
    </location>
    <ligand>
        <name>shikimate</name>
        <dbReference type="ChEBI" id="CHEBI:36208"/>
    </ligand>
</feature>
<dbReference type="Proteomes" id="UP000269591">
    <property type="component" value="Unassembled WGS sequence"/>
</dbReference>
<dbReference type="Gene3D" id="3.40.50.720">
    <property type="entry name" value="NAD(P)-binding Rossmann-like Domain"/>
    <property type="match status" value="1"/>
</dbReference>
<feature type="binding site" evidence="3">
    <location>
        <position position="112"/>
    </location>
    <ligand>
        <name>shikimate</name>
        <dbReference type="ChEBI" id="CHEBI:36208"/>
    </ligand>
</feature>
<dbReference type="SUPFAM" id="SSF53223">
    <property type="entry name" value="Aminoacid dehydrogenase-like, N-terminal domain"/>
    <property type="match status" value="1"/>
</dbReference>
<gene>
    <name evidence="3" type="primary">aroE</name>
    <name evidence="5" type="ORF">DMP06_07310</name>
</gene>
<feature type="binding site" evidence="3">
    <location>
        <position position="262"/>
    </location>
    <ligand>
        <name>NADP(+)</name>
        <dbReference type="ChEBI" id="CHEBI:58349"/>
    </ligand>
</feature>
<dbReference type="InterPro" id="IPR046346">
    <property type="entry name" value="Aminoacid_DH-like_N_sf"/>
</dbReference>
<dbReference type="CDD" id="cd01065">
    <property type="entry name" value="NAD_bind_Shikimate_DH"/>
    <property type="match status" value="1"/>
</dbReference>
<keyword evidence="3" id="KW-0560">Oxidoreductase</keyword>
<dbReference type="PANTHER" id="PTHR21089:SF1">
    <property type="entry name" value="BIFUNCTIONAL 3-DEHYDROQUINATE DEHYDRATASE_SHIKIMATE DEHYDROGENASE, CHLOROPLASTIC"/>
    <property type="match status" value="1"/>
</dbReference>
<feature type="binding site" evidence="3">
    <location>
        <position position="241"/>
    </location>
    <ligand>
        <name>shikimate</name>
        <dbReference type="ChEBI" id="CHEBI:36208"/>
    </ligand>
</feature>
<comment type="subunit">
    <text evidence="3">Homodimer.</text>
</comment>
<dbReference type="EC" id="1.1.1.25" evidence="3"/>
<keyword evidence="3" id="KW-0521">NADP</keyword>
<reference evidence="6" key="1">
    <citation type="submission" date="2018-05" db="EMBL/GenBank/DDBJ databases">
        <title>Genome Sequencing of selected type strains of the family Eggerthellaceae.</title>
        <authorList>
            <person name="Danylec N."/>
            <person name="Stoll D.A."/>
            <person name="Doetsch A."/>
            <person name="Huch M."/>
        </authorList>
    </citation>
    <scope>NUCLEOTIDE SEQUENCE [LARGE SCALE GENOMIC DNA]</scope>
    <source>
        <strain evidence="6">DSM 24851</strain>
    </source>
</reference>
<dbReference type="RefSeq" id="WP_123209083.1">
    <property type="nucleotide sequence ID" value="NZ_JBHTHO010000007.1"/>
</dbReference>
<comment type="function">
    <text evidence="3">Involved in the biosynthesis of the chorismate, which leads to the biosynthesis of aromatic amino acids. Catalyzes the reversible NADPH linked reduction of 3-dehydroshikimate (DHSA) to yield shikimate (SA).</text>
</comment>
<dbReference type="InterPro" id="IPR036291">
    <property type="entry name" value="NAD(P)-bd_dom_sf"/>
</dbReference>
<evidence type="ECO:0000256" key="2">
    <source>
        <dbReference type="ARBA" id="ARBA00023141"/>
    </source>
</evidence>
<comment type="caution">
    <text evidence="5">The sequence shown here is derived from an EMBL/GenBank/DDBJ whole genome shotgun (WGS) entry which is preliminary data.</text>
</comment>
<comment type="catalytic activity">
    <reaction evidence="3">
        <text>shikimate + NADP(+) = 3-dehydroshikimate + NADPH + H(+)</text>
        <dbReference type="Rhea" id="RHEA:17737"/>
        <dbReference type="ChEBI" id="CHEBI:15378"/>
        <dbReference type="ChEBI" id="CHEBI:16630"/>
        <dbReference type="ChEBI" id="CHEBI:36208"/>
        <dbReference type="ChEBI" id="CHEBI:57783"/>
        <dbReference type="ChEBI" id="CHEBI:58349"/>
        <dbReference type="EC" id="1.1.1.25"/>
    </reaction>
</comment>
<evidence type="ECO:0000256" key="1">
    <source>
        <dbReference type="ARBA" id="ARBA00004871"/>
    </source>
</evidence>
<feature type="binding site" evidence="3">
    <location>
        <position position="239"/>
    </location>
    <ligand>
        <name>NADP(+)</name>
        <dbReference type="ChEBI" id="CHEBI:58349"/>
    </ligand>
</feature>
<dbReference type="AlphaFoldDB" id="A0A3N0AX18"/>
<dbReference type="GO" id="GO:0004764">
    <property type="term" value="F:shikimate 3-dehydrogenase (NADP+) activity"/>
    <property type="evidence" value="ECO:0007669"/>
    <property type="project" value="UniProtKB-UniRule"/>
</dbReference>
<dbReference type="GO" id="GO:0019632">
    <property type="term" value="P:shikimate metabolic process"/>
    <property type="evidence" value="ECO:0007669"/>
    <property type="project" value="TreeGrafter"/>
</dbReference>
<evidence type="ECO:0000313" key="6">
    <source>
        <dbReference type="Proteomes" id="UP000269591"/>
    </source>
</evidence>
<dbReference type="OrthoDB" id="9776868at2"/>
<dbReference type="SUPFAM" id="SSF51735">
    <property type="entry name" value="NAD(P)-binding Rossmann-fold domains"/>
    <property type="match status" value="1"/>
</dbReference>
<protein>
    <recommendedName>
        <fullName evidence="3">Shikimate dehydrogenase (NADP(+))</fullName>
        <shortName evidence="3">SDH</shortName>
        <ecNumber evidence="3">1.1.1.25</ecNumber>
    </recommendedName>
</protein>
<sequence length="294" mass="31398">MGEKERISGHTHLISLIGSPVAHSGSPATHNLSFEKLGIDSAYLVFDVKEDGVETALAAMRALEGWDGSNVTMPCKRAVIPYLDELDPAAELMGAVNVIEKKDGKLKGYNTDGVGFMTNLRKHGVTDKGATMTLVGIGGAGSAVLTQAALDGVKTIHAFARANFDGTYERVAEGLVPAVNAKTECDVQLHDLADMDLLKKCIEESDILVNATNVGMGEGCEDSLIPVDYLRPDLAVADVIYFPRETRLIRDAKALGCVTVPGIGMMLEQAAAGEKIWYDAEMPTEEIAEALFSE</sequence>
<dbReference type="PANTHER" id="PTHR21089">
    <property type="entry name" value="SHIKIMATE DEHYDROGENASE"/>
    <property type="match status" value="1"/>
</dbReference>
<dbReference type="GO" id="GO:0009073">
    <property type="term" value="P:aromatic amino acid family biosynthetic process"/>
    <property type="evidence" value="ECO:0007669"/>
    <property type="project" value="UniProtKB-KW"/>
</dbReference>
<dbReference type="EMBL" id="QIBX01000012">
    <property type="protein sequence ID" value="RNL39422.1"/>
    <property type="molecule type" value="Genomic_DNA"/>
</dbReference>